<organism evidence="5 6">
    <name type="scientific">Niveispirillum lacus</name>
    <dbReference type="NCBI Taxonomy" id="1981099"/>
    <lineage>
        <taxon>Bacteria</taxon>
        <taxon>Pseudomonadati</taxon>
        <taxon>Pseudomonadota</taxon>
        <taxon>Alphaproteobacteria</taxon>
        <taxon>Rhodospirillales</taxon>
        <taxon>Azospirillaceae</taxon>
        <taxon>Niveispirillum</taxon>
    </lineage>
</organism>
<evidence type="ECO:0000313" key="6">
    <source>
        <dbReference type="Proteomes" id="UP000216998"/>
    </source>
</evidence>
<evidence type="ECO:0000259" key="3">
    <source>
        <dbReference type="PROSITE" id="PS50885"/>
    </source>
</evidence>
<dbReference type="SUPFAM" id="SSF55073">
    <property type="entry name" value="Nucleotide cyclase"/>
    <property type="match status" value="1"/>
</dbReference>
<dbReference type="PROSITE" id="PS50887">
    <property type="entry name" value="GGDEF"/>
    <property type="match status" value="1"/>
</dbReference>
<evidence type="ECO:0000256" key="1">
    <source>
        <dbReference type="SAM" id="Phobius"/>
    </source>
</evidence>
<dbReference type="InterPro" id="IPR050706">
    <property type="entry name" value="Cyclic-di-GMP_PDE-like"/>
</dbReference>
<name>A0A255YYL1_9PROT</name>
<dbReference type="GO" id="GO:0071111">
    <property type="term" value="F:cyclic-guanylate-specific phosphodiesterase activity"/>
    <property type="evidence" value="ECO:0007669"/>
    <property type="project" value="InterPro"/>
</dbReference>
<dbReference type="InterPro" id="IPR029787">
    <property type="entry name" value="Nucleotide_cyclase"/>
</dbReference>
<dbReference type="SMART" id="SM00267">
    <property type="entry name" value="GGDEF"/>
    <property type="match status" value="1"/>
</dbReference>
<dbReference type="SUPFAM" id="SSF158472">
    <property type="entry name" value="HAMP domain-like"/>
    <property type="match status" value="1"/>
</dbReference>
<sequence length="700" mass="76650">MASILRTRMQRMLDQFSLRQRLLASFAFLLVLMVAISVVSLQRLNALTVGIDHLSGQEARVALLAQQANQHTQSAAHHLLRLLQTPDRSERAPLYSSMDAALAQSGAAMAELTRSGFGEAATGSEALTRLLKVRQAFDDTFMETVDLIEVQGLTAARQHFARETDPLMADLISTASALAEERQIQVQIEAEMLKADADRARLIILVLGPAALLIGGGLAAAIARSIAQPIQEAALVAGSIADGHYSCKVPAGRGPELGALMRSLATMRDSIASREKRILDLAYLDVLTDLPNRTHLVETITRVVAETSGALLLLNINRFAPINNALGFHVGDRLLREVAERLRVHVSDRYMVARLGGDEFALLIPGIGEEEAQAQAQRLVSLMRMPLSLEDQRLDVDIRLGIVMFPRDGTSAADLLRRADLALALASRRHNGFAFGSEVADQPRHEHLTLIGDMRTAMAENEFVPFFQPKLELVSGQIVGAEALLRWQHPTRGLVPPGTFIPFAEQTGFIREITPWLLATIIQQSAEWHRAGLSLVTSINISTLDLTGRQLVIETGRLLREHGLPPDLICLEITESALMDDPEVALRHLGELAALGVKLSIDDYGSGQASLGYVQRLPVHELKIDRAFVDKVDCRGKSAAIIRSTILLCEELGLSVVAEGVETDAELDWLKRNRCGLVQGYRIAKPMPAAMFRQWLADRP</sequence>
<dbReference type="InterPro" id="IPR043128">
    <property type="entry name" value="Rev_trsase/Diguanyl_cyclase"/>
</dbReference>
<dbReference type="CDD" id="cd01948">
    <property type="entry name" value="EAL"/>
    <property type="match status" value="1"/>
</dbReference>
<proteinExistence type="predicted"/>
<dbReference type="SMART" id="SM00052">
    <property type="entry name" value="EAL"/>
    <property type="match status" value="1"/>
</dbReference>
<gene>
    <name evidence="5" type="ORF">CHU95_12565</name>
</gene>
<dbReference type="PANTHER" id="PTHR33121:SF70">
    <property type="entry name" value="SIGNALING PROTEIN YKOW"/>
    <property type="match status" value="1"/>
</dbReference>
<dbReference type="Pfam" id="PF12729">
    <property type="entry name" value="4HB_MCP_1"/>
    <property type="match status" value="1"/>
</dbReference>
<feature type="domain" description="GGDEF" evidence="4">
    <location>
        <begin position="307"/>
        <end position="438"/>
    </location>
</feature>
<dbReference type="PROSITE" id="PS50883">
    <property type="entry name" value="EAL"/>
    <property type="match status" value="1"/>
</dbReference>
<dbReference type="PROSITE" id="PS50885">
    <property type="entry name" value="HAMP"/>
    <property type="match status" value="1"/>
</dbReference>
<dbReference type="Gene3D" id="6.10.340.10">
    <property type="match status" value="1"/>
</dbReference>
<dbReference type="EMBL" id="NOXU01000029">
    <property type="protein sequence ID" value="OYQ34269.1"/>
    <property type="molecule type" value="Genomic_DNA"/>
</dbReference>
<feature type="domain" description="HAMP" evidence="3">
    <location>
        <begin position="224"/>
        <end position="276"/>
    </location>
</feature>
<keyword evidence="1" id="KW-0812">Transmembrane</keyword>
<dbReference type="InterPro" id="IPR001633">
    <property type="entry name" value="EAL_dom"/>
</dbReference>
<evidence type="ECO:0000313" key="5">
    <source>
        <dbReference type="EMBL" id="OYQ34269.1"/>
    </source>
</evidence>
<dbReference type="OrthoDB" id="9790882at2"/>
<keyword evidence="6" id="KW-1185">Reference proteome</keyword>
<dbReference type="Gene3D" id="3.20.20.450">
    <property type="entry name" value="EAL domain"/>
    <property type="match status" value="1"/>
</dbReference>
<dbReference type="CDD" id="cd01949">
    <property type="entry name" value="GGDEF"/>
    <property type="match status" value="1"/>
</dbReference>
<protein>
    <recommendedName>
        <fullName evidence="7">GGDEF domain-containing protein</fullName>
    </recommendedName>
</protein>
<dbReference type="Pfam" id="PF00990">
    <property type="entry name" value="GGDEF"/>
    <property type="match status" value="1"/>
</dbReference>
<dbReference type="Proteomes" id="UP000216998">
    <property type="component" value="Unassembled WGS sequence"/>
</dbReference>
<feature type="domain" description="EAL" evidence="2">
    <location>
        <begin position="447"/>
        <end position="700"/>
    </location>
</feature>
<evidence type="ECO:0000259" key="2">
    <source>
        <dbReference type="PROSITE" id="PS50883"/>
    </source>
</evidence>
<dbReference type="NCBIfam" id="TIGR00254">
    <property type="entry name" value="GGDEF"/>
    <property type="match status" value="1"/>
</dbReference>
<evidence type="ECO:0008006" key="7">
    <source>
        <dbReference type="Google" id="ProtNLM"/>
    </source>
</evidence>
<dbReference type="AlphaFoldDB" id="A0A255YYL1"/>
<dbReference type="GO" id="GO:0016020">
    <property type="term" value="C:membrane"/>
    <property type="evidence" value="ECO:0007669"/>
    <property type="project" value="InterPro"/>
</dbReference>
<dbReference type="CDD" id="cd06225">
    <property type="entry name" value="HAMP"/>
    <property type="match status" value="1"/>
</dbReference>
<dbReference type="GO" id="GO:0007165">
    <property type="term" value="P:signal transduction"/>
    <property type="evidence" value="ECO:0007669"/>
    <property type="project" value="InterPro"/>
</dbReference>
<dbReference type="Gene3D" id="3.30.70.270">
    <property type="match status" value="1"/>
</dbReference>
<reference evidence="5 6" key="1">
    <citation type="submission" date="2017-07" db="EMBL/GenBank/DDBJ databases">
        <title>Niveispirillum cyanobacteriorum sp. nov., isolated from cyanobacterial aggregates in a eutrophic lake.</title>
        <authorList>
            <person name="Cai H."/>
        </authorList>
    </citation>
    <scope>NUCLEOTIDE SEQUENCE [LARGE SCALE GENOMIC DNA]</scope>
    <source>
        <strain evidence="6">TH1-14</strain>
    </source>
</reference>
<dbReference type="Pfam" id="PF00672">
    <property type="entry name" value="HAMP"/>
    <property type="match status" value="1"/>
</dbReference>
<evidence type="ECO:0000259" key="4">
    <source>
        <dbReference type="PROSITE" id="PS50887"/>
    </source>
</evidence>
<dbReference type="InterPro" id="IPR035919">
    <property type="entry name" value="EAL_sf"/>
</dbReference>
<dbReference type="Pfam" id="PF00563">
    <property type="entry name" value="EAL"/>
    <property type="match status" value="1"/>
</dbReference>
<dbReference type="InterPro" id="IPR000160">
    <property type="entry name" value="GGDEF_dom"/>
</dbReference>
<comment type="caution">
    <text evidence="5">The sequence shown here is derived from an EMBL/GenBank/DDBJ whole genome shotgun (WGS) entry which is preliminary data.</text>
</comment>
<dbReference type="InterPro" id="IPR003660">
    <property type="entry name" value="HAMP_dom"/>
</dbReference>
<accession>A0A255YYL1</accession>
<dbReference type="SMART" id="SM00304">
    <property type="entry name" value="HAMP"/>
    <property type="match status" value="1"/>
</dbReference>
<feature type="transmembrane region" description="Helical" evidence="1">
    <location>
        <begin position="202"/>
        <end position="223"/>
    </location>
</feature>
<keyword evidence="1" id="KW-1133">Transmembrane helix</keyword>
<keyword evidence="1" id="KW-0472">Membrane</keyword>
<dbReference type="InterPro" id="IPR024478">
    <property type="entry name" value="HlyB_4HB_MCP"/>
</dbReference>
<dbReference type="PANTHER" id="PTHR33121">
    <property type="entry name" value="CYCLIC DI-GMP PHOSPHODIESTERASE PDEF"/>
    <property type="match status" value="1"/>
</dbReference>
<dbReference type="SUPFAM" id="SSF141868">
    <property type="entry name" value="EAL domain-like"/>
    <property type="match status" value="1"/>
</dbReference>